<keyword evidence="5" id="KW-1185">Reference proteome</keyword>
<feature type="chain" id="PRO_5038897496" description="PLL-like beta propeller domain-containing protein" evidence="2">
    <location>
        <begin position="30"/>
        <end position="650"/>
    </location>
</feature>
<dbReference type="EMBL" id="BMMK01000006">
    <property type="protein sequence ID" value="GGM47841.1"/>
    <property type="molecule type" value="Genomic_DNA"/>
</dbReference>
<dbReference type="InterPro" id="IPR058502">
    <property type="entry name" value="PLL-like_beta-prop"/>
</dbReference>
<sequence>MSRSMSHPYRVLVALALAGFMLACAPAEPAPVPRPAEPDRTRYLQVVAHQDDDILFMNPDVQDAIRGGYPVVTVFLTAGESNARDVGRYAAGRQAGARAAYAAMAGVADDWSGEPLRLGDQHQAELYTLRGKPRVQLVFLNLPDDNNPNATGGKHALLRLWKDRSKSLRVGTVVPQGATVPGSSSYSRRELVDALVTLLRRFQPTVVRTQDPQPDSRYTRNWRPFNDHPDHVVTARLMDEALRTYRVSGADARFVVRNYRNYNVEVVPPNLSPEQQKEKLDVFRAYAKNDPWVSTKGAYDVWPRRMRYRWPLGSSWVGHNADGRLQAFAVVSGQAVTWWQEGDGWSGPVSLADPGGPLAPGLSVVTDRQGRLRLFGRRLDTHEVVGLSQLKPNGRWNSVWEPLGAPGAHGPVVPESVAASQVGQPVVTVDGAGRLVLVIRNARGGVSARVCTSGSWGEWLNLGGSEVRAGVTAATRADGTVEVFATAPGGVLRWTQSGRSFAPGEPIRGVQPGGPPVAVRFGDRLAVLVTAAGGQQLFVGRQDRDGRWSTKMVPVPGGPGSVAGAAAGSDLLLVGRGADGRGRTLRMGSSGPPGPWTDLGGSLVDEPVAITARDGRVVLLTLGPASRLLVNVQYAPTPESQFTGWRTAGS</sequence>
<dbReference type="RefSeq" id="WP_189055958.1">
    <property type="nucleotide sequence ID" value="NZ_BMMK01000006.1"/>
</dbReference>
<reference evidence="4" key="2">
    <citation type="submission" date="2020-09" db="EMBL/GenBank/DDBJ databases">
        <authorList>
            <person name="Sun Q."/>
            <person name="Zhou Y."/>
        </authorList>
    </citation>
    <scope>NUCLEOTIDE SEQUENCE</scope>
    <source>
        <strain evidence="4">CGMCC 4.5737</strain>
    </source>
</reference>
<organism evidence="4 5">
    <name type="scientific">Longimycelium tulufanense</name>
    <dbReference type="NCBI Taxonomy" id="907463"/>
    <lineage>
        <taxon>Bacteria</taxon>
        <taxon>Bacillati</taxon>
        <taxon>Actinomycetota</taxon>
        <taxon>Actinomycetes</taxon>
        <taxon>Pseudonocardiales</taxon>
        <taxon>Pseudonocardiaceae</taxon>
        <taxon>Longimycelium</taxon>
    </lineage>
</organism>
<protein>
    <recommendedName>
        <fullName evidence="3">PLL-like beta propeller domain-containing protein</fullName>
    </recommendedName>
</protein>
<dbReference type="Proteomes" id="UP000637578">
    <property type="component" value="Unassembled WGS sequence"/>
</dbReference>
<evidence type="ECO:0000256" key="2">
    <source>
        <dbReference type="SAM" id="SignalP"/>
    </source>
</evidence>
<feature type="domain" description="PLL-like beta propeller" evidence="3">
    <location>
        <begin position="317"/>
        <end position="646"/>
    </location>
</feature>
<dbReference type="AlphaFoldDB" id="A0A8J3CB85"/>
<accession>A0A8J3CB85</accession>
<reference evidence="4" key="1">
    <citation type="journal article" date="2014" name="Int. J. Syst. Evol. Microbiol.">
        <title>Complete genome sequence of Corynebacterium casei LMG S-19264T (=DSM 44701T), isolated from a smear-ripened cheese.</title>
        <authorList>
            <consortium name="US DOE Joint Genome Institute (JGI-PGF)"/>
            <person name="Walter F."/>
            <person name="Albersmeier A."/>
            <person name="Kalinowski J."/>
            <person name="Ruckert C."/>
        </authorList>
    </citation>
    <scope>NUCLEOTIDE SEQUENCE</scope>
    <source>
        <strain evidence="4">CGMCC 4.5737</strain>
    </source>
</reference>
<dbReference type="PANTHER" id="PTHR12993:SF23">
    <property type="entry name" value="N-ACETYLGLUCOSAMINYLPHOSPHATIDYLINOSITOL DEACETYLASE"/>
    <property type="match status" value="1"/>
</dbReference>
<evidence type="ECO:0000259" key="3">
    <source>
        <dbReference type="Pfam" id="PF26607"/>
    </source>
</evidence>
<evidence type="ECO:0000256" key="1">
    <source>
        <dbReference type="ARBA" id="ARBA00022833"/>
    </source>
</evidence>
<dbReference type="GO" id="GO:0016137">
    <property type="term" value="P:glycoside metabolic process"/>
    <property type="evidence" value="ECO:0007669"/>
    <property type="project" value="UniProtKB-ARBA"/>
</dbReference>
<dbReference type="GO" id="GO:0000225">
    <property type="term" value="F:N-acetylglucosaminylphosphatidylinositol deacetylase activity"/>
    <property type="evidence" value="ECO:0007669"/>
    <property type="project" value="TreeGrafter"/>
</dbReference>
<dbReference type="InterPro" id="IPR024078">
    <property type="entry name" value="LmbE-like_dom_sf"/>
</dbReference>
<comment type="caution">
    <text evidence="4">The sequence shown here is derived from an EMBL/GenBank/DDBJ whole genome shotgun (WGS) entry which is preliminary data.</text>
</comment>
<evidence type="ECO:0000313" key="4">
    <source>
        <dbReference type="EMBL" id="GGM47841.1"/>
    </source>
</evidence>
<name>A0A8J3CB85_9PSEU</name>
<dbReference type="SUPFAM" id="SSF102588">
    <property type="entry name" value="LmbE-like"/>
    <property type="match status" value="1"/>
</dbReference>
<dbReference type="PROSITE" id="PS51257">
    <property type="entry name" value="PROKAR_LIPOPROTEIN"/>
    <property type="match status" value="1"/>
</dbReference>
<dbReference type="SUPFAM" id="SSF89372">
    <property type="entry name" value="Fucose-specific lectin"/>
    <property type="match status" value="1"/>
</dbReference>
<feature type="signal peptide" evidence="2">
    <location>
        <begin position="1"/>
        <end position="29"/>
    </location>
</feature>
<dbReference type="Gene3D" id="3.40.50.10320">
    <property type="entry name" value="LmbE-like"/>
    <property type="match status" value="1"/>
</dbReference>
<dbReference type="Gene3D" id="2.120.10.70">
    <property type="entry name" value="Fucose-specific lectin"/>
    <property type="match status" value="1"/>
</dbReference>
<gene>
    <name evidence="4" type="ORF">GCM10012275_18610</name>
</gene>
<dbReference type="InterPro" id="IPR003737">
    <property type="entry name" value="GlcNAc_PI_deacetylase-related"/>
</dbReference>
<proteinExistence type="predicted"/>
<dbReference type="PANTHER" id="PTHR12993">
    <property type="entry name" value="N-ACETYLGLUCOSAMINYL-PHOSPHATIDYLINOSITOL DE-N-ACETYLASE-RELATED"/>
    <property type="match status" value="1"/>
</dbReference>
<keyword evidence="1" id="KW-0862">Zinc</keyword>
<keyword evidence="2" id="KW-0732">Signal</keyword>
<dbReference type="Pfam" id="PF02585">
    <property type="entry name" value="PIG-L"/>
    <property type="match status" value="1"/>
</dbReference>
<dbReference type="Pfam" id="PF26607">
    <property type="entry name" value="DUF8189"/>
    <property type="match status" value="1"/>
</dbReference>
<evidence type="ECO:0000313" key="5">
    <source>
        <dbReference type="Proteomes" id="UP000637578"/>
    </source>
</evidence>